<gene>
    <name evidence="3" type="ORF">THSYN_05860</name>
</gene>
<dbReference type="GO" id="GO:0009244">
    <property type="term" value="P:lipopolysaccharide core region biosynthetic process"/>
    <property type="evidence" value="ECO:0007669"/>
    <property type="project" value="TreeGrafter"/>
</dbReference>
<dbReference type="GO" id="GO:0008713">
    <property type="term" value="F:ADP-heptose-lipopolysaccharide heptosyltransferase activity"/>
    <property type="evidence" value="ECO:0007669"/>
    <property type="project" value="TreeGrafter"/>
</dbReference>
<dbReference type="PANTHER" id="PTHR30160:SF1">
    <property type="entry name" value="LIPOPOLYSACCHARIDE 1,2-N-ACETYLGLUCOSAMINETRANSFERASE-RELATED"/>
    <property type="match status" value="1"/>
</dbReference>
<keyword evidence="2 3" id="KW-0808">Transferase</keyword>
<dbReference type="GO" id="GO:0005829">
    <property type="term" value="C:cytosol"/>
    <property type="evidence" value="ECO:0007669"/>
    <property type="project" value="TreeGrafter"/>
</dbReference>
<dbReference type="PANTHER" id="PTHR30160">
    <property type="entry name" value="TETRAACYLDISACCHARIDE 4'-KINASE-RELATED"/>
    <property type="match status" value="1"/>
</dbReference>
<dbReference type="CDD" id="cd03789">
    <property type="entry name" value="GT9_LPS_heptosyltransferase"/>
    <property type="match status" value="1"/>
</dbReference>
<organism evidence="3 4">
    <name type="scientific">Candidatus Thiodictyon syntrophicum</name>
    <dbReference type="NCBI Taxonomy" id="1166950"/>
    <lineage>
        <taxon>Bacteria</taxon>
        <taxon>Pseudomonadati</taxon>
        <taxon>Pseudomonadota</taxon>
        <taxon>Gammaproteobacteria</taxon>
        <taxon>Chromatiales</taxon>
        <taxon>Chromatiaceae</taxon>
        <taxon>Thiodictyon</taxon>
    </lineage>
</organism>
<name>A0A2K8U4L2_9GAMM</name>
<accession>A0A2K8U4L2</accession>
<dbReference type="KEGG" id="tsy:THSYN_05860"/>
<evidence type="ECO:0000256" key="1">
    <source>
        <dbReference type="ARBA" id="ARBA00022676"/>
    </source>
</evidence>
<dbReference type="EMBL" id="CP020370">
    <property type="protein sequence ID" value="AUB80520.1"/>
    <property type="molecule type" value="Genomic_DNA"/>
</dbReference>
<dbReference type="Proteomes" id="UP000232638">
    <property type="component" value="Chromosome"/>
</dbReference>
<keyword evidence="1" id="KW-0328">Glycosyltransferase</keyword>
<keyword evidence="4" id="KW-1185">Reference proteome</keyword>
<evidence type="ECO:0000256" key="2">
    <source>
        <dbReference type="ARBA" id="ARBA00022679"/>
    </source>
</evidence>
<reference evidence="3 4" key="1">
    <citation type="submission" date="2017-03" db="EMBL/GenBank/DDBJ databases">
        <title>Complete genome sequence of Candidatus 'Thiodictyon syntrophicum' sp. nov. strain Cad16T, a photolithoautotroph purple sulfur bacterium isolated from an alpine meromictic lake.</title>
        <authorList>
            <person name="Luedin S.M."/>
            <person name="Pothier J.F."/>
            <person name="Danza F."/>
            <person name="Storelli N."/>
            <person name="Wittwer M."/>
            <person name="Tonolla M."/>
        </authorList>
    </citation>
    <scope>NUCLEOTIDE SEQUENCE [LARGE SCALE GENOMIC DNA]</scope>
    <source>
        <strain evidence="3 4">Cad16T</strain>
    </source>
</reference>
<dbReference type="Gene3D" id="3.40.50.2000">
    <property type="entry name" value="Glycogen Phosphorylase B"/>
    <property type="match status" value="2"/>
</dbReference>
<dbReference type="SUPFAM" id="SSF53756">
    <property type="entry name" value="UDP-Glycosyltransferase/glycogen phosphorylase"/>
    <property type="match status" value="1"/>
</dbReference>
<evidence type="ECO:0000313" key="4">
    <source>
        <dbReference type="Proteomes" id="UP000232638"/>
    </source>
</evidence>
<dbReference type="RefSeq" id="WP_100918318.1">
    <property type="nucleotide sequence ID" value="NZ_CP020370.1"/>
</dbReference>
<protein>
    <submittedName>
        <fullName evidence="3">Lipopolysaccharide heptosyltransferase</fullName>
    </submittedName>
</protein>
<dbReference type="OrthoDB" id="9767552at2"/>
<evidence type="ECO:0000313" key="3">
    <source>
        <dbReference type="EMBL" id="AUB80520.1"/>
    </source>
</evidence>
<sequence length="373" mass="40220">MPDPRPPALAPDARILLVRLSAIGDVVFASPLVAALRRACPQAHIAWLVQPECRALLDHHPDLDEVIVCPMGHWRRLWRQRRFIALGRGLRALRETLHAQRFDLALDLQGLGKSGLLTRLSGARERIGLGSREGSAWLMTRTVARGGEARRIGSEYLYLAQTLGLPTDPFEMVVHYDAAAARSADATLVREGLTSGFAILCPFTTRPQKHWFEDRWADLAIRLRRELGLTPVLLGGPRDRAAADRINDGAAAGGTDGGLRGIRDATRPPLVNLVGQTSLGEAAALIERAALVVAVDTGLGHMGIAAGTPSVLLFGSTCPYLETTRANARVLYHRQPCSPCRRRPTCNGDFTCMKALGVGEVLAAAQAVLGTAP</sequence>
<dbReference type="InterPro" id="IPR051199">
    <property type="entry name" value="LPS_LOS_Heptosyltrfase"/>
</dbReference>
<dbReference type="AlphaFoldDB" id="A0A2K8U4L2"/>
<dbReference type="InterPro" id="IPR002201">
    <property type="entry name" value="Glyco_trans_9"/>
</dbReference>
<dbReference type="Pfam" id="PF01075">
    <property type="entry name" value="Glyco_transf_9"/>
    <property type="match status" value="1"/>
</dbReference>
<proteinExistence type="predicted"/>